<dbReference type="OrthoDB" id="9792539at2"/>
<evidence type="ECO:0000256" key="5">
    <source>
        <dbReference type="ARBA" id="ARBA00022605"/>
    </source>
</evidence>
<evidence type="ECO:0000313" key="13">
    <source>
        <dbReference type="Proteomes" id="UP000294894"/>
    </source>
</evidence>
<evidence type="ECO:0000256" key="6">
    <source>
        <dbReference type="ARBA" id="ARBA00022723"/>
    </source>
</evidence>
<dbReference type="KEGG" id="noy:EXE57_19260"/>
<name>A0A4P7GPL9_9ACTN</name>
<dbReference type="Proteomes" id="UP000294894">
    <property type="component" value="Chromosome"/>
</dbReference>
<dbReference type="RefSeq" id="WP_135080336.1">
    <property type="nucleotide sequence ID" value="NZ_CP038267.1"/>
</dbReference>
<evidence type="ECO:0000256" key="11">
    <source>
        <dbReference type="ARBA" id="ARBA00048523"/>
    </source>
</evidence>
<dbReference type="InterPro" id="IPR036412">
    <property type="entry name" value="HAD-like_sf"/>
</dbReference>
<dbReference type="EMBL" id="CP038267">
    <property type="protein sequence ID" value="QBR94185.1"/>
    <property type="molecule type" value="Genomic_DNA"/>
</dbReference>
<sequence>MTRTAYCFDLDGTLSAMEILPAIAAEIGFSEEVETLTRVTMDGHLSFAQSLRLRALLLGAVPIERVHRVVADLPLDEHLEQFVTDRADSCFVVTGNLGVWLTPMLDRLACPMVASIASHRDGHLRVDHVLDKGEFVRGLPSRGFDRVIAVGDGANDVPMLREATYGVAFGGVHSPTRSAVEAADYVVHEGRDLCRLLAEL</sequence>
<dbReference type="PANTHER" id="PTHR43344">
    <property type="entry name" value="PHOSPHOSERINE PHOSPHATASE"/>
    <property type="match status" value="1"/>
</dbReference>
<dbReference type="Pfam" id="PF12710">
    <property type="entry name" value="HAD"/>
    <property type="match status" value="1"/>
</dbReference>
<evidence type="ECO:0000256" key="10">
    <source>
        <dbReference type="ARBA" id="ARBA00048138"/>
    </source>
</evidence>
<keyword evidence="8" id="KW-0460">Magnesium</keyword>
<keyword evidence="13" id="KW-1185">Reference proteome</keyword>
<comment type="cofactor">
    <cofactor evidence="1">
        <name>Mg(2+)</name>
        <dbReference type="ChEBI" id="CHEBI:18420"/>
    </cofactor>
</comment>
<keyword evidence="6" id="KW-0479">Metal-binding</keyword>
<dbReference type="GO" id="GO:0005737">
    <property type="term" value="C:cytoplasm"/>
    <property type="evidence" value="ECO:0007669"/>
    <property type="project" value="TreeGrafter"/>
</dbReference>
<evidence type="ECO:0000256" key="9">
    <source>
        <dbReference type="ARBA" id="ARBA00023299"/>
    </source>
</evidence>
<evidence type="ECO:0000256" key="8">
    <source>
        <dbReference type="ARBA" id="ARBA00022842"/>
    </source>
</evidence>
<accession>A0A4P7GPL9</accession>
<comment type="similarity">
    <text evidence="3">Belongs to the HAD-like hydrolase superfamily. SerB family.</text>
</comment>
<reference evidence="12 13" key="1">
    <citation type="submission" date="2019-03" db="EMBL/GenBank/DDBJ databases">
        <title>Three New Species of Nocardioides, Nocardioides euryhalodurans sp. nov., Nocardioides seonyuensis sp. nov. and Nocardioides eburneoflavus sp. nov., Iolated from Soil.</title>
        <authorList>
            <person name="Roh S.G."/>
            <person name="Lee C."/>
            <person name="Kim M.-K."/>
            <person name="Kim S.B."/>
        </authorList>
    </citation>
    <scope>NUCLEOTIDE SEQUENCE [LARGE SCALE GENOMIC DNA]</scope>
    <source>
        <strain evidence="12 13">MMS17-SY117</strain>
    </source>
</reference>
<keyword evidence="9" id="KW-0718">Serine biosynthesis</keyword>
<comment type="catalytic activity">
    <reaction evidence="10">
        <text>O-phospho-L-serine + H2O = L-serine + phosphate</text>
        <dbReference type="Rhea" id="RHEA:21208"/>
        <dbReference type="ChEBI" id="CHEBI:15377"/>
        <dbReference type="ChEBI" id="CHEBI:33384"/>
        <dbReference type="ChEBI" id="CHEBI:43474"/>
        <dbReference type="ChEBI" id="CHEBI:57524"/>
        <dbReference type="EC" id="3.1.3.3"/>
    </reaction>
</comment>
<dbReference type="GO" id="GO:0036424">
    <property type="term" value="F:L-phosphoserine phosphatase activity"/>
    <property type="evidence" value="ECO:0007669"/>
    <property type="project" value="TreeGrafter"/>
</dbReference>
<proteinExistence type="inferred from homology"/>
<gene>
    <name evidence="12" type="ORF">EXE57_19260</name>
</gene>
<dbReference type="SUPFAM" id="SSF56784">
    <property type="entry name" value="HAD-like"/>
    <property type="match status" value="1"/>
</dbReference>
<protein>
    <recommendedName>
        <fullName evidence="4">phosphoserine phosphatase</fullName>
        <ecNumber evidence="4">3.1.3.3</ecNumber>
    </recommendedName>
</protein>
<dbReference type="PANTHER" id="PTHR43344:SF2">
    <property type="entry name" value="PHOSPHOSERINE PHOSPHATASE"/>
    <property type="match status" value="1"/>
</dbReference>
<evidence type="ECO:0000256" key="1">
    <source>
        <dbReference type="ARBA" id="ARBA00001946"/>
    </source>
</evidence>
<dbReference type="InterPro" id="IPR050582">
    <property type="entry name" value="HAD-like_SerB"/>
</dbReference>
<keyword evidence="5" id="KW-0028">Amino-acid biosynthesis</keyword>
<organism evidence="12 13">
    <name type="scientific">Nocardioides euryhalodurans</name>
    <dbReference type="NCBI Taxonomy" id="2518370"/>
    <lineage>
        <taxon>Bacteria</taxon>
        <taxon>Bacillati</taxon>
        <taxon>Actinomycetota</taxon>
        <taxon>Actinomycetes</taxon>
        <taxon>Propionibacteriales</taxon>
        <taxon>Nocardioidaceae</taxon>
        <taxon>Nocardioides</taxon>
    </lineage>
</organism>
<dbReference type="GO" id="GO:0000287">
    <property type="term" value="F:magnesium ion binding"/>
    <property type="evidence" value="ECO:0007669"/>
    <property type="project" value="TreeGrafter"/>
</dbReference>
<dbReference type="GO" id="GO:0006564">
    <property type="term" value="P:L-serine biosynthetic process"/>
    <property type="evidence" value="ECO:0007669"/>
    <property type="project" value="UniProtKB-KW"/>
</dbReference>
<dbReference type="NCBIfam" id="TIGR01488">
    <property type="entry name" value="HAD-SF-IB"/>
    <property type="match status" value="1"/>
</dbReference>
<keyword evidence="7 12" id="KW-0378">Hydrolase</keyword>
<evidence type="ECO:0000256" key="7">
    <source>
        <dbReference type="ARBA" id="ARBA00022801"/>
    </source>
</evidence>
<dbReference type="Gene3D" id="3.40.50.1000">
    <property type="entry name" value="HAD superfamily/HAD-like"/>
    <property type="match status" value="1"/>
</dbReference>
<evidence type="ECO:0000256" key="3">
    <source>
        <dbReference type="ARBA" id="ARBA00009184"/>
    </source>
</evidence>
<comment type="catalytic activity">
    <reaction evidence="11">
        <text>O-phospho-D-serine + H2O = D-serine + phosphate</text>
        <dbReference type="Rhea" id="RHEA:24873"/>
        <dbReference type="ChEBI" id="CHEBI:15377"/>
        <dbReference type="ChEBI" id="CHEBI:35247"/>
        <dbReference type="ChEBI" id="CHEBI:43474"/>
        <dbReference type="ChEBI" id="CHEBI:58680"/>
        <dbReference type="EC" id="3.1.3.3"/>
    </reaction>
</comment>
<evidence type="ECO:0000313" key="12">
    <source>
        <dbReference type="EMBL" id="QBR94185.1"/>
    </source>
</evidence>
<dbReference type="InterPro" id="IPR023214">
    <property type="entry name" value="HAD_sf"/>
</dbReference>
<dbReference type="AlphaFoldDB" id="A0A4P7GPL9"/>
<dbReference type="EC" id="3.1.3.3" evidence="4"/>
<evidence type="ECO:0000256" key="2">
    <source>
        <dbReference type="ARBA" id="ARBA00005135"/>
    </source>
</evidence>
<comment type="pathway">
    <text evidence="2">Amino-acid biosynthesis; L-serine biosynthesis; L-serine from 3-phospho-D-glycerate: step 3/3.</text>
</comment>
<evidence type="ECO:0000256" key="4">
    <source>
        <dbReference type="ARBA" id="ARBA00012640"/>
    </source>
</evidence>